<keyword evidence="2 3" id="KW-0378">Hydrolase</keyword>
<evidence type="ECO:0000256" key="3">
    <source>
        <dbReference type="RuleBase" id="RU361235"/>
    </source>
</evidence>
<dbReference type="InterPro" id="IPR019819">
    <property type="entry name" value="Carboxylesterase_B_CS"/>
</dbReference>
<comment type="caution">
    <text evidence="5">The sequence shown here is derived from an EMBL/GenBank/DDBJ whole genome shotgun (WGS) entry which is preliminary data.</text>
</comment>
<dbReference type="InterPro" id="IPR029058">
    <property type="entry name" value="AB_hydrolase_fold"/>
</dbReference>
<dbReference type="PANTHER" id="PTHR43142">
    <property type="entry name" value="CARBOXYLIC ESTER HYDROLASE"/>
    <property type="match status" value="1"/>
</dbReference>
<feature type="chain" id="PRO_5044987863" description="Carboxylic ester hydrolase" evidence="3">
    <location>
        <begin position="25"/>
        <end position="513"/>
    </location>
</feature>
<feature type="domain" description="Carboxylesterase type B" evidence="4">
    <location>
        <begin position="30"/>
        <end position="506"/>
    </location>
</feature>
<dbReference type="Proteomes" id="UP001596391">
    <property type="component" value="Unassembled WGS sequence"/>
</dbReference>
<dbReference type="InterPro" id="IPR006311">
    <property type="entry name" value="TAT_signal"/>
</dbReference>
<evidence type="ECO:0000259" key="4">
    <source>
        <dbReference type="Pfam" id="PF00135"/>
    </source>
</evidence>
<proteinExistence type="inferred from homology"/>
<organism evidence="5 6">
    <name type="scientific">Granulicella cerasi</name>
    <dbReference type="NCBI Taxonomy" id="741063"/>
    <lineage>
        <taxon>Bacteria</taxon>
        <taxon>Pseudomonadati</taxon>
        <taxon>Acidobacteriota</taxon>
        <taxon>Terriglobia</taxon>
        <taxon>Terriglobales</taxon>
        <taxon>Acidobacteriaceae</taxon>
        <taxon>Granulicella</taxon>
    </lineage>
</organism>
<dbReference type="PROSITE" id="PS00941">
    <property type="entry name" value="CARBOXYLESTERASE_B_2"/>
    <property type="match status" value="1"/>
</dbReference>
<dbReference type="SUPFAM" id="SSF53474">
    <property type="entry name" value="alpha/beta-Hydrolases"/>
    <property type="match status" value="1"/>
</dbReference>
<dbReference type="Pfam" id="PF00135">
    <property type="entry name" value="COesterase"/>
    <property type="match status" value="1"/>
</dbReference>
<dbReference type="InterPro" id="IPR019826">
    <property type="entry name" value="Carboxylesterase_B_AS"/>
</dbReference>
<dbReference type="PANTHER" id="PTHR43142:SF1">
    <property type="entry name" value="CARBOXYLIC ESTER HYDROLASE"/>
    <property type="match status" value="1"/>
</dbReference>
<dbReference type="EC" id="3.1.1.-" evidence="3"/>
<dbReference type="EMBL" id="JBHSWI010000001">
    <property type="protein sequence ID" value="MFC6645814.1"/>
    <property type="molecule type" value="Genomic_DNA"/>
</dbReference>
<feature type="signal peptide" evidence="3">
    <location>
        <begin position="1"/>
        <end position="24"/>
    </location>
</feature>
<name>A0ABW1Z9G8_9BACT</name>
<gene>
    <name evidence="5" type="ORF">ACFQBQ_09520</name>
</gene>
<dbReference type="Gene3D" id="3.40.50.1820">
    <property type="entry name" value="alpha/beta hydrolase"/>
    <property type="match status" value="1"/>
</dbReference>
<dbReference type="PROSITE" id="PS00122">
    <property type="entry name" value="CARBOXYLESTERASE_B_1"/>
    <property type="match status" value="1"/>
</dbReference>
<dbReference type="RefSeq" id="WP_263369530.1">
    <property type="nucleotide sequence ID" value="NZ_JAGSYD010000001.1"/>
</dbReference>
<dbReference type="InterPro" id="IPR002018">
    <property type="entry name" value="CarbesteraseB"/>
</dbReference>
<accession>A0ABW1Z9G8</accession>
<dbReference type="PROSITE" id="PS51318">
    <property type="entry name" value="TAT"/>
    <property type="match status" value="1"/>
</dbReference>
<evidence type="ECO:0000256" key="2">
    <source>
        <dbReference type="ARBA" id="ARBA00022801"/>
    </source>
</evidence>
<evidence type="ECO:0000313" key="5">
    <source>
        <dbReference type="EMBL" id="MFC6645814.1"/>
    </source>
</evidence>
<keyword evidence="6" id="KW-1185">Reference proteome</keyword>
<evidence type="ECO:0000256" key="1">
    <source>
        <dbReference type="ARBA" id="ARBA00005964"/>
    </source>
</evidence>
<keyword evidence="3" id="KW-0732">Signal</keyword>
<sequence length="513" mass="55447">MSTRRQFLLQGAAASLLFTRTGWAAATDAVEVSTPLGRLRGERMASGVRAFRGVPFAQPPVGDARFRAALPMKPWSGVRDATRFGAASLQPYDRGIAQSEDCLYLNVWAPETKQPAPVFVWVHGGGFTGGNSFAPIWEGEQFAQAGIVCITVAYRLGALGFLDVSSLLGKEYEGSANHGLGDVVAALEWVQQNIAAFGGDPTRVTLGGESAGAKLTDLLLGSDAPASLFSQAISESGGADRTWTSADAATFAQAYGKLWTDKTGTPVTAMKTADARQLIDVQDSIEKSYPRHFPFRSELAAPLFKRWPLQAMRAGTSAGPKKQRRLLLGTNRDESALFLGPHPEKPITSANLGNVPLDVFKPIEQRYAELYPDMPADLRRIRSVTAEEYWIPSLRVADAHVQAGGTAFVYRFDFPASGHFAGETPHASDLGYVWNHLGGAKEGNEAARAMAVQMHAAWASFILGHEPAAPGLPAWPRYNLQTRPTMLLNAESRVENAPLAPEFALWNGLLEQR</sequence>
<evidence type="ECO:0000313" key="6">
    <source>
        <dbReference type="Proteomes" id="UP001596391"/>
    </source>
</evidence>
<protein>
    <recommendedName>
        <fullName evidence="3">Carboxylic ester hydrolase</fullName>
        <ecNumber evidence="3">3.1.1.-</ecNumber>
    </recommendedName>
</protein>
<comment type="similarity">
    <text evidence="1 3">Belongs to the type-B carboxylesterase/lipase family.</text>
</comment>
<reference evidence="6" key="1">
    <citation type="journal article" date="2019" name="Int. J. Syst. Evol. Microbiol.">
        <title>The Global Catalogue of Microorganisms (GCM) 10K type strain sequencing project: providing services to taxonomists for standard genome sequencing and annotation.</title>
        <authorList>
            <consortium name="The Broad Institute Genomics Platform"/>
            <consortium name="The Broad Institute Genome Sequencing Center for Infectious Disease"/>
            <person name="Wu L."/>
            <person name="Ma J."/>
        </authorList>
    </citation>
    <scope>NUCLEOTIDE SEQUENCE [LARGE SCALE GENOMIC DNA]</scope>
    <source>
        <strain evidence="6">CGMCC 1.16026</strain>
    </source>
</reference>